<evidence type="ECO:0000256" key="4">
    <source>
        <dbReference type="ARBA" id="ARBA00022989"/>
    </source>
</evidence>
<gene>
    <name evidence="8" type="ORF">GCM10010971_01980</name>
</gene>
<evidence type="ECO:0000313" key="8">
    <source>
        <dbReference type="EMBL" id="GGP24379.1"/>
    </source>
</evidence>
<dbReference type="InterPro" id="IPR050638">
    <property type="entry name" value="AA-Vitamin_Transporters"/>
</dbReference>
<dbReference type="InterPro" id="IPR037185">
    <property type="entry name" value="EmrE-like"/>
</dbReference>
<comment type="caution">
    <text evidence="8">The sequence shown here is derived from an EMBL/GenBank/DDBJ whole genome shotgun (WGS) entry which is preliminary data.</text>
</comment>
<organism evidence="8 9">
    <name type="scientific">Silvimonas amylolytica</name>
    <dbReference type="NCBI Taxonomy" id="449663"/>
    <lineage>
        <taxon>Bacteria</taxon>
        <taxon>Pseudomonadati</taxon>
        <taxon>Pseudomonadota</taxon>
        <taxon>Betaproteobacteria</taxon>
        <taxon>Neisseriales</taxon>
        <taxon>Chitinibacteraceae</taxon>
        <taxon>Silvimonas</taxon>
    </lineage>
</organism>
<feature type="transmembrane region" description="Helical" evidence="6">
    <location>
        <begin position="65"/>
        <end position="85"/>
    </location>
</feature>
<dbReference type="Pfam" id="PF00892">
    <property type="entry name" value="EamA"/>
    <property type="match status" value="2"/>
</dbReference>
<keyword evidence="9" id="KW-1185">Reference proteome</keyword>
<evidence type="ECO:0000256" key="3">
    <source>
        <dbReference type="ARBA" id="ARBA00022692"/>
    </source>
</evidence>
<keyword evidence="3 6" id="KW-0812">Transmembrane</keyword>
<feature type="transmembrane region" description="Helical" evidence="6">
    <location>
        <begin position="205"/>
        <end position="233"/>
    </location>
</feature>
<feature type="transmembrane region" description="Helical" evidence="6">
    <location>
        <begin position="181"/>
        <end position="199"/>
    </location>
</feature>
<dbReference type="PANTHER" id="PTHR32322:SF2">
    <property type="entry name" value="EAMA DOMAIN-CONTAINING PROTEIN"/>
    <property type="match status" value="1"/>
</dbReference>
<feature type="domain" description="EamA" evidence="7">
    <location>
        <begin position="13"/>
        <end position="139"/>
    </location>
</feature>
<reference evidence="9" key="1">
    <citation type="journal article" date="2019" name="Int. J. Syst. Evol. Microbiol.">
        <title>The Global Catalogue of Microorganisms (GCM) 10K type strain sequencing project: providing services to taxonomists for standard genome sequencing and annotation.</title>
        <authorList>
            <consortium name="The Broad Institute Genomics Platform"/>
            <consortium name="The Broad Institute Genome Sequencing Center for Infectious Disease"/>
            <person name="Wu L."/>
            <person name="Ma J."/>
        </authorList>
    </citation>
    <scope>NUCLEOTIDE SEQUENCE [LARGE SCALE GENOMIC DNA]</scope>
    <source>
        <strain evidence="9">CGMCC 1.8860</strain>
    </source>
</reference>
<dbReference type="PANTHER" id="PTHR32322">
    <property type="entry name" value="INNER MEMBRANE TRANSPORTER"/>
    <property type="match status" value="1"/>
</dbReference>
<accession>A0ABQ2PFN1</accession>
<feature type="transmembrane region" description="Helical" evidence="6">
    <location>
        <begin position="267"/>
        <end position="285"/>
    </location>
</feature>
<feature type="transmembrane region" description="Helical" evidence="6">
    <location>
        <begin position="91"/>
        <end position="115"/>
    </location>
</feature>
<comment type="similarity">
    <text evidence="2">Belongs to the EamA transporter family.</text>
</comment>
<dbReference type="EMBL" id="BMLY01000001">
    <property type="protein sequence ID" value="GGP24379.1"/>
    <property type="molecule type" value="Genomic_DNA"/>
</dbReference>
<proteinExistence type="inferred from homology"/>
<feature type="transmembrane region" description="Helical" evidence="6">
    <location>
        <begin position="245"/>
        <end position="261"/>
    </location>
</feature>
<evidence type="ECO:0000256" key="5">
    <source>
        <dbReference type="ARBA" id="ARBA00023136"/>
    </source>
</evidence>
<dbReference type="GO" id="GO:0005524">
    <property type="term" value="F:ATP binding"/>
    <property type="evidence" value="ECO:0007669"/>
    <property type="project" value="UniProtKB-KW"/>
</dbReference>
<dbReference type="Gene3D" id="1.10.3730.20">
    <property type="match status" value="1"/>
</dbReference>
<comment type="subcellular location">
    <subcellularLocation>
        <location evidence="1">Membrane</location>
        <topology evidence="1">Multi-pass membrane protein</topology>
    </subcellularLocation>
</comment>
<sequence length="295" mass="31324">MTTHRFARVAPALFVLLWCSGFVGARFGIPWAPPMHFLVVRFALVLILLALAAPFLRVQWPRGGVLRHVIAAGLLVQTGYFAGVFEAMHHGLSAGMVALIAGLQPVVVGVAASAVLNEKRDLRQWFGLLLGVAGVLLVVERKLGQGVITVAGVAFCLMALLSISLGTVYQKRFCAGVDVTATSFVHYAVSLVILVPVALTEPGAIVWNGAFVFALLWVSLVVSIGAIGILLWLLRHGEAGQVSGLFFLVPPTTALIAWLVFGEDVSALMWLGMAVAAAGVWLGSARVRGRTVLPE</sequence>
<keyword evidence="5 6" id="KW-0472">Membrane</keyword>
<dbReference type="Proteomes" id="UP000621859">
    <property type="component" value="Unassembled WGS sequence"/>
</dbReference>
<evidence type="ECO:0000256" key="1">
    <source>
        <dbReference type="ARBA" id="ARBA00004141"/>
    </source>
</evidence>
<dbReference type="RefSeq" id="WP_188687803.1">
    <property type="nucleotide sequence ID" value="NZ_BMLY01000001.1"/>
</dbReference>
<feature type="transmembrane region" description="Helical" evidence="6">
    <location>
        <begin position="145"/>
        <end position="169"/>
    </location>
</feature>
<keyword evidence="8" id="KW-0547">Nucleotide-binding</keyword>
<keyword evidence="4 6" id="KW-1133">Transmembrane helix</keyword>
<evidence type="ECO:0000259" key="7">
    <source>
        <dbReference type="Pfam" id="PF00892"/>
    </source>
</evidence>
<keyword evidence="8" id="KW-0067">ATP-binding</keyword>
<dbReference type="InterPro" id="IPR000620">
    <property type="entry name" value="EamA_dom"/>
</dbReference>
<evidence type="ECO:0000256" key="6">
    <source>
        <dbReference type="SAM" id="Phobius"/>
    </source>
</evidence>
<protein>
    <submittedName>
        <fullName evidence="8">Peptide ABC transporter ATP-binding protein</fullName>
    </submittedName>
</protein>
<feature type="transmembrane region" description="Helical" evidence="6">
    <location>
        <begin position="122"/>
        <end position="139"/>
    </location>
</feature>
<name>A0ABQ2PFN1_9NEIS</name>
<feature type="domain" description="EamA" evidence="7">
    <location>
        <begin position="152"/>
        <end position="282"/>
    </location>
</feature>
<dbReference type="SUPFAM" id="SSF103481">
    <property type="entry name" value="Multidrug resistance efflux transporter EmrE"/>
    <property type="match status" value="2"/>
</dbReference>
<evidence type="ECO:0000256" key="2">
    <source>
        <dbReference type="ARBA" id="ARBA00007362"/>
    </source>
</evidence>
<feature type="transmembrane region" description="Helical" evidence="6">
    <location>
        <begin position="35"/>
        <end position="53"/>
    </location>
</feature>
<evidence type="ECO:0000313" key="9">
    <source>
        <dbReference type="Proteomes" id="UP000621859"/>
    </source>
</evidence>